<keyword evidence="5" id="KW-1185">Reference proteome</keyword>
<name>A0A6S7KTR9_PARCT</name>
<dbReference type="AlphaFoldDB" id="A0A6S7KTR9"/>
<dbReference type="InterPro" id="IPR041243">
    <property type="entry name" value="STI1/HOP_DP"/>
</dbReference>
<dbReference type="Pfam" id="PF17830">
    <property type="entry name" value="STI1-HOP_DP"/>
    <property type="match status" value="1"/>
</dbReference>
<dbReference type="PANTHER" id="PTHR45883">
    <property type="entry name" value="HSC70-INTERACTING PROTEIN"/>
    <property type="match status" value="1"/>
</dbReference>
<keyword evidence="2" id="KW-0802">TPR repeat</keyword>
<dbReference type="OrthoDB" id="533763at2759"/>
<dbReference type="PANTHER" id="PTHR45883:SF2">
    <property type="entry name" value="HSC70-INTERACTING PROTEIN"/>
    <property type="match status" value="1"/>
</dbReference>
<evidence type="ECO:0000313" key="4">
    <source>
        <dbReference type="EMBL" id="CAB4023759.1"/>
    </source>
</evidence>
<dbReference type="Proteomes" id="UP001152795">
    <property type="component" value="Unassembled WGS sequence"/>
</dbReference>
<comment type="caution">
    <text evidence="4">The sequence shown here is derived from an EMBL/GenBank/DDBJ whole genome shotgun (WGS) entry which is preliminary data.</text>
</comment>
<organism evidence="4 5">
    <name type="scientific">Paramuricea clavata</name>
    <name type="common">Red gorgonian</name>
    <name type="synonym">Violescent sea-whip</name>
    <dbReference type="NCBI Taxonomy" id="317549"/>
    <lineage>
        <taxon>Eukaryota</taxon>
        <taxon>Metazoa</taxon>
        <taxon>Cnidaria</taxon>
        <taxon>Anthozoa</taxon>
        <taxon>Octocorallia</taxon>
        <taxon>Malacalcyonacea</taxon>
        <taxon>Plexauridae</taxon>
        <taxon>Paramuricea</taxon>
    </lineage>
</organism>
<evidence type="ECO:0000256" key="1">
    <source>
        <dbReference type="ARBA" id="ARBA00022737"/>
    </source>
</evidence>
<evidence type="ECO:0000256" key="2">
    <source>
        <dbReference type="ARBA" id="ARBA00022803"/>
    </source>
</evidence>
<dbReference type="Gene3D" id="1.10.260.100">
    <property type="match status" value="1"/>
</dbReference>
<dbReference type="InterPro" id="IPR006636">
    <property type="entry name" value="STI1_HS-bd"/>
</dbReference>
<reference evidence="4" key="1">
    <citation type="submission" date="2020-04" db="EMBL/GenBank/DDBJ databases">
        <authorList>
            <person name="Alioto T."/>
            <person name="Alioto T."/>
            <person name="Gomez Garrido J."/>
        </authorList>
    </citation>
    <scope>NUCLEOTIDE SEQUENCE</scope>
    <source>
        <strain evidence="4">A484AB</strain>
    </source>
</reference>
<proteinExistence type="predicted"/>
<gene>
    <name evidence="4" type="ORF">PACLA_8A038468</name>
</gene>
<comment type="function">
    <text evidence="3">One HIP oligomer binds the ATPase domains of at least two HSC70 molecules dependent on activation of the HSC70 ATPase by HSP40. Stabilizes the ADP state of HSC70 that has a high affinity for substrate protein. Through its own chaperone activity, it may contribute to the interaction of HSC70 with various target proteins.</text>
</comment>
<dbReference type="EMBL" id="CACRXK020012666">
    <property type="protein sequence ID" value="CAB4023759.1"/>
    <property type="molecule type" value="Genomic_DNA"/>
</dbReference>
<sequence>MADVLQDPEIMGYLQDPEVQAALQDIMSNPGNMSKYQGNPKVVKVFEKLNSKFGR</sequence>
<evidence type="ECO:0000256" key="3">
    <source>
        <dbReference type="ARBA" id="ARBA00037033"/>
    </source>
</evidence>
<evidence type="ECO:0000313" key="5">
    <source>
        <dbReference type="Proteomes" id="UP001152795"/>
    </source>
</evidence>
<protein>
    <submittedName>
        <fullName evidence="4">Uncharacterized protein</fullName>
    </submittedName>
</protein>
<keyword evidence="1" id="KW-0677">Repeat</keyword>
<dbReference type="GO" id="GO:0030544">
    <property type="term" value="F:Hsp70 protein binding"/>
    <property type="evidence" value="ECO:0007669"/>
    <property type="project" value="TreeGrafter"/>
</dbReference>
<accession>A0A6S7KTR9</accession>
<dbReference type="SMART" id="SM00727">
    <property type="entry name" value="STI1"/>
    <property type="match status" value="1"/>
</dbReference>